<sequence length="373" mass="43136">IKNLSRFISWEMRVPEFQSRTARILLGQKDIDDEIEIRSVESLCLLERLAPEIVWKIIEFVPQTIFNLRLTSRIIQSHVDEYSLEITNLRIVDQLQLTKSESSDILEVEILVPKCKSELIENRLRLLKPQHTTIIQRIRYYGDKRKWIYRMNLSLDRDNGALLKCLRDCLGRGIEKVLLSGCLGQIAVISKILDGIQHKYLCVKCNELTDEYDNQLLTFVETHKVERFHLSFRKVVATEPVKFLHDLSSLVRSLEIVKSYVAGPDRLSTEFFGVSGVEWGPIIIEIFSKKLDKLMIVNHHSPSYLSKSSADTLRERLPQLEKKIWLAVTCIAYENGIENHITNNYHMSASPAGTCSKVLMIKHSSRSREKPDF</sequence>
<dbReference type="Proteomes" id="UP001432027">
    <property type="component" value="Unassembled WGS sequence"/>
</dbReference>
<name>A0AAV5SD46_9BILA</name>
<evidence type="ECO:0000313" key="1">
    <source>
        <dbReference type="EMBL" id="GMS80825.1"/>
    </source>
</evidence>
<comment type="caution">
    <text evidence="1">The sequence shown here is derived from an EMBL/GenBank/DDBJ whole genome shotgun (WGS) entry which is preliminary data.</text>
</comment>
<dbReference type="EMBL" id="BTSX01000001">
    <property type="protein sequence ID" value="GMS80825.1"/>
    <property type="molecule type" value="Genomic_DNA"/>
</dbReference>
<accession>A0AAV5SD46</accession>
<evidence type="ECO:0008006" key="3">
    <source>
        <dbReference type="Google" id="ProtNLM"/>
    </source>
</evidence>
<protein>
    <recommendedName>
        <fullName evidence="3">F-box domain-containing protein</fullName>
    </recommendedName>
</protein>
<evidence type="ECO:0000313" key="2">
    <source>
        <dbReference type="Proteomes" id="UP001432027"/>
    </source>
</evidence>
<keyword evidence="2" id="KW-1185">Reference proteome</keyword>
<gene>
    <name evidence="1" type="ORF">PENTCL1PPCAC_3000</name>
</gene>
<reference evidence="1" key="1">
    <citation type="submission" date="2023-10" db="EMBL/GenBank/DDBJ databases">
        <title>Genome assembly of Pristionchus species.</title>
        <authorList>
            <person name="Yoshida K."/>
            <person name="Sommer R.J."/>
        </authorList>
    </citation>
    <scope>NUCLEOTIDE SEQUENCE</scope>
    <source>
        <strain evidence="1">RS0144</strain>
    </source>
</reference>
<feature type="non-terminal residue" evidence="1">
    <location>
        <position position="1"/>
    </location>
</feature>
<organism evidence="1 2">
    <name type="scientific">Pristionchus entomophagus</name>
    <dbReference type="NCBI Taxonomy" id="358040"/>
    <lineage>
        <taxon>Eukaryota</taxon>
        <taxon>Metazoa</taxon>
        <taxon>Ecdysozoa</taxon>
        <taxon>Nematoda</taxon>
        <taxon>Chromadorea</taxon>
        <taxon>Rhabditida</taxon>
        <taxon>Rhabditina</taxon>
        <taxon>Diplogasteromorpha</taxon>
        <taxon>Diplogasteroidea</taxon>
        <taxon>Neodiplogasteridae</taxon>
        <taxon>Pristionchus</taxon>
    </lineage>
</organism>
<dbReference type="AlphaFoldDB" id="A0AAV5SD46"/>
<proteinExistence type="predicted"/>